<keyword evidence="13" id="KW-0407">Ion channel</keyword>
<dbReference type="FunFam" id="1.10.287.70:FF:000018">
    <property type="entry name" value="Voltage-dependent T-type calcium channel subunit alpha"/>
    <property type="match status" value="1"/>
</dbReference>
<evidence type="ECO:0000256" key="2">
    <source>
        <dbReference type="ARBA" id="ARBA00022448"/>
    </source>
</evidence>
<dbReference type="Pfam" id="PF00520">
    <property type="entry name" value="Ion_trans"/>
    <property type="match status" value="4"/>
</dbReference>
<feature type="transmembrane region" description="Helical" evidence="16">
    <location>
        <begin position="700"/>
        <end position="722"/>
    </location>
</feature>
<feature type="transmembrane region" description="Helical" evidence="16">
    <location>
        <begin position="1291"/>
        <end position="1312"/>
    </location>
</feature>
<dbReference type="GO" id="GO:0005891">
    <property type="term" value="C:voltage-gated calcium channel complex"/>
    <property type="evidence" value="ECO:0007669"/>
    <property type="project" value="InterPro"/>
</dbReference>
<evidence type="ECO:0000256" key="16">
    <source>
        <dbReference type="SAM" id="Phobius"/>
    </source>
</evidence>
<dbReference type="Proteomes" id="UP001353858">
    <property type="component" value="Unassembled WGS sequence"/>
</dbReference>
<comment type="catalytic activity">
    <reaction evidence="14">
        <text>Ca(2+)(in) = Ca(2+)(out)</text>
        <dbReference type="Rhea" id="RHEA:29671"/>
        <dbReference type="ChEBI" id="CHEBI:29108"/>
    </reaction>
</comment>
<dbReference type="FunFam" id="1.20.120.350:FF:000009">
    <property type="entry name" value="Voltage-dependent T-type calcium channel subunit alpha"/>
    <property type="match status" value="1"/>
</dbReference>
<feature type="transmembrane region" description="Helical" evidence="16">
    <location>
        <begin position="1324"/>
        <end position="1343"/>
    </location>
</feature>
<feature type="domain" description="Ion transport" evidence="17">
    <location>
        <begin position="30"/>
        <end position="233"/>
    </location>
</feature>
<evidence type="ECO:0000313" key="18">
    <source>
        <dbReference type="EMBL" id="KAK4874818.1"/>
    </source>
</evidence>
<dbReference type="InterPro" id="IPR005445">
    <property type="entry name" value="VDCC_T_a1"/>
</dbReference>
<protein>
    <recommendedName>
        <fullName evidence="17">Ion transport domain-containing protein</fullName>
    </recommendedName>
</protein>
<feature type="transmembrane region" description="Helical" evidence="16">
    <location>
        <begin position="43"/>
        <end position="66"/>
    </location>
</feature>
<feature type="transmembrane region" description="Helical" evidence="16">
    <location>
        <begin position="1789"/>
        <end position="1815"/>
    </location>
</feature>
<name>A0AAN7QDQ5_9COLE</name>
<gene>
    <name evidence="18" type="ORF">RN001_014178</name>
</gene>
<feature type="region of interest" description="Disordered" evidence="15">
    <location>
        <begin position="1096"/>
        <end position="1126"/>
    </location>
</feature>
<organism evidence="18 19">
    <name type="scientific">Aquatica leii</name>
    <dbReference type="NCBI Taxonomy" id="1421715"/>
    <lineage>
        <taxon>Eukaryota</taxon>
        <taxon>Metazoa</taxon>
        <taxon>Ecdysozoa</taxon>
        <taxon>Arthropoda</taxon>
        <taxon>Hexapoda</taxon>
        <taxon>Insecta</taxon>
        <taxon>Pterygota</taxon>
        <taxon>Neoptera</taxon>
        <taxon>Endopterygota</taxon>
        <taxon>Coleoptera</taxon>
        <taxon>Polyphaga</taxon>
        <taxon>Elateriformia</taxon>
        <taxon>Elateroidea</taxon>
        <taxon>Lampyridae</taxon>
        <taxon>Luciolinae</taxon>
        <taxon>Aquatica</taxon>
    </lineage>
</organism>
<dbReference type="FunFam" id="1.10.287.70:FF:000125">
    <property type="entry name" value="Voltage-dependent T-type calcium channel subunit alpha"/>
    <property type="match status" value="1"/>
</dbReference>
<dbReference type="FunFam" id="1.20.120.350:FF:000007">
    <property type="entry name" value="Voltage-dependent T-type calcium channel subunit alpha"/>
    <property type="match status" value="1"/>
</dbReference>
<dbReference type="InterPro" id="IPR005821">
    <property type="entry name" value="Ion_trans_dom"/>
</dbReference>
<dbReference type="Gene3D" id="1.20.120.350">
    <property type="entry name" value="Voltage-gated potassium channels. Chain C"/>
    <property type="match status" value="3"/>
</dbReference>
<feature type="region of interest" description="Disordered" evidence="15">
    <location>
        <begin position="2085"/>
        <end position="2111"/>
    </location>
</feature>
<dbReference type="PANTHER" id="PTHR10037">
    <property type="entry name" value="VOLTAGE-GATED CATION CHANNEL CALCIUM AND SODIUM"/>
    <property type="match status" value="1"/>
</dbReference>
<keyword evidence="4" id="KW-0107">Calcium channel</keyword>
<dbReference type="InterPro" id="IPR027359">
    <property type="entry name" value="Volt_channel_dom_sf"/>
</dbReference>
<feature type="transmembrane region" description="Helical" evidence="16">
    <location>
        <begin position="1253"/>
        <end position="1271"/>
    </location>
</feature>
<evidence type="ECO:0000256" key="14">
    <source>
        <dbReference type="ARBA" id="ARBA00036634"/>
    </source>
</evidence>
<feature type="transmembrane region" description="Helical" evidence="16">
    <location>
        <begin position="170"/>
        <end position="191"/>
    </location>
</feature>
<evidence type="ECO:0000256" key="15">
    <source>
        <dbReference type="SAM" id="MobiDB-lite"/>
    </source>
</evidence>
<keyword evidence="8" id="KW-0851">Voltage-gated channel</keyword>
<evidence type="ECO:0000256" key="7">
    <source>
        <dbReference type="ARBA" id="ARBA00022837"/>
    </source>
</evidence>
<feature type="domain" description="Ion transport" evidence="17">
    <location>
        <begin position="1252"/>
        <end position="1524"/>
    </location>
</feature>
<evidence type="ECO:0000256" key="11">
    <source>
        <dbReference type="ARBA" id="ARBA00023136"/>
    </source>
</evidence>
<feature type="transmembrane region" description="Helical" evidence="16">
    <location>
        <begin position="628"/>
        <end position="649"/>
    </location>
</feature>
<feature type="transmembrane region" description="Helical" evidence="16">
    <location>
        <begin position="1491"/>
        <end position="1514"/>
    </location>
</feature>
<feature type="transmembrane region" description="Helical" evidence="16">
    <location>
        <begin position="1604"/>
        <end position="1628"/>
    </location>
</feature>
<dbReference type="GO" id="GO:0008332">
    <property type="term" value="F:low voltage-gated calcium channel activity"/>
    <property type="evidence" value="ECO:0007669"/>
    <property type="project" value="TreeGrafter"/>
</dbReference>
<dbReference type="GO" id="GO:0001518">
    <property type="term" value="C:voltage-gated sodium channel complex"/>
    <property type="evidence" value="ECO:0007669"/>
    <property type="project" value="TreeGrafter"/>
</dbReference>
<keyword evidence="3" id="KW-0109">Calcium transport</keyword>
<feature type="transmembrane region" description="Helical" evidence="16">
    <location>
        <begin position="1388"/>
        <end position="1410"/>
    </location>
</feature>
<feature type="transmembrane region" description="Helical" evidence="16">
    <location>
        <begin position="1704"/>
        <end position="1724"/>
    </location>
</feature>
<dbReference type="EMBL" id="JARPUR010000006">
    <property type="protein sequence ID" value="KAK4874818.1"/>
    <property type="molecule type" value="Genomic_DNA"/>
</dbReference>
<keyword evidence="10" id="KW-0406">Ion transport</keyword>
<evidence type="ECO:0000256" key="8">
    <source>
        <dbReference type="ARBA" id="ARBA00022882"/>
    </source>
</evidence>
<dbReference type="SUPFAM" id="SSF81324">
    <property type="entry name" value="Voltage-gated potassium channels"/>
    <property type="match status" value="4"/>
</dbReference>
<feature type="transmembrane region" description="Helical" evidence="16">
    <location>
        <begin position="197"/>
        <end position="224"/>
    </location>
</feature>
<dbReference type="GO" id="GO:0005248">
    <property type="term" value="F:voltage-gated sodium channel activity"/>
    <property type="evidence" value="ECO:0007669"/>
    <property type="project" value="TreeGrafter"/>
</dbReference>
<dbReference type="Gene3D" id="1.10.287.70">
    <property type="match status" value="4"/>
</dbReference>
<keyword evidence="7" id="KW-0106">Calcium</keyword>
<dbReference type="FunFam" id="1.20.120.350:FF:000008">
    <property type="entry name" value="Voltage-dependent T-type calcium channel subunit alpha"/>
    <property type="match status" value="1"/>
</dbReference>
<evidence type="ECO:0000256" key="13">
    <source>
        <dbReference type="ARBA" id="ARBA00023303"/>
    </source>
</evidence>
<evidence type="ECO:0000256" key="12">
    <source>
        <dbReference type="ARBA" id="ARBA00023180"/>
    </source>
</evidence>
<feature type="compositionally biased region" description="Polar residues" evidence="15">
    <location>
        <begin position="368"/>
        <end position="386"/>
    </location>
</feature>
<feature type="domain" description="Ion transport" evidence="17">
    <location>
        <begin position="1569"/>
        <end position="1824"/>
    </location>
</feature>
<evidence type="ECO:0000256" key="6">
    <source>
        <dbReference type="ARBA" id="ARBA00022737"/>
    </source>
</evidence>
<dbReference type="PRINTS" id="PR01629">
    <property type="entry name" value="TVDCCALPHA1"/>
</dbReference>
<proteinExistence type="predicted"/>
<comment type="subcellular location">
    <subcellularLocation>
        <location evidence="1">Membrane</location>
        <topology evidence="1">Multi-pass membrane protein</topology>
    </subcellularLocation>
</comment>
<accession>A0AAN7QDQ5</accession>
<keyword evidence="9 16" id="KW-1133">Transmembrane helix</keyword>
<comment type="caution">
    <text evidence="18">The sequence shown here is derived from an EMBL/GenBank/DDBJ whole genome shotgun (WGS) entry which is preliminary data.</text>
</comment>
<keyword evidence="12" id="KW-0325">Glycoprotein</keyword>
<dbReference type="GO" id="GO:0043005">
    <property type="term" value="C:neuron projection"/>
    <property type="evidence" value="ECO:0007669"/>
    <property type="project" value="TreeGrafter"/>
</dbReference>
<keyword evidence="19" id="KW-1185">Reference proteome</keyword>
<evidence type="ECO:0000313" key="19">
    <source>
        <dbReference type="Proteomes" id="UP001353858"/>
    </source>
</evidence>
<keyword evidence="5 16" id="KW-0812">Transmembrane</keyword>
<evidence type="ECO:0000256" key="1">
    <source>
        <dbReference type="ARBA" id="ARBA00004141"/>
    </source>
</evidence>
<feature type="transmembrane region" description="Helical" evidence="16">
    <location>
        <begin position="1571"/>
        <end position="1592"/>
    </location>
</feature>
<evidence type="ECO:0000259" key="17">
    <source>
        <dbReference type="Pfam" id="PF00520"/>
    </source>
</evidence>
<keyword evidence="6" id="KW-0677">Repeat</keyword>
<keyword evidence="2" id="KW-0813">Transport</keyword>
<reference evidence="19" key="1">
    <citation type="submission" date="2023-01" db="EMBL/GenBank/DDBJ databases">
        <title>Key to firefly adult light organ development and bioluminescence: homeobox transcription factors regulate luciferase expression and transportation to peroxisome.</title>
        <authorList>
            <person name="Fu X."/>
        </authorList>
    </citation>
    <scope>NUCLEOTIDE SEQUENCE [LARGE SCALE GENOMIC DNA]</scope>
</reference>
<sequence>MACITTANKTQIFTKTCMTSKSGTDTNSCMRILVMLLLDTLPMLGNVLLLCFFVFFIFGIIGVQLWQGILRQRCYFPKGSNLTFPEDVSHYYTISQEQEYICTKKDHSGMHQCSDLPAYKIGNVTCNLTYAQAQDPSIHGCINWNQYYEICLEGGQNPFQGTISFDNIGLAWVAIFLVISLEGWTDIMYYVQDAHSFWDWIYFVLLIVIGSFFMINLCLVVIATQFSETKKREMERMRLERARFQSTSTLASSTNNSEPTTCYAEIVKYIAHLWRRSKRRLVKKIRLFRYRREQRRERKIIAGESIRLSYNKRHHPCCPRIKVTQIKVPPISRSSSMCFSDGAKEVKEEDAVTKRPCLLRVPSLSHQDVATNNNDSPTNLLSPPTQTHRRRSSVMFSEVIMLHGQETSSTPATSSNLLNPLDKRNVCSSEKMTQTGDGNIWQITPTQQQLLQNQQQITNECSELLNGEAMTCQELLALGAINAALPTGQISLDTFLGTLSKGLNNRANAEDVYLQQIPEDDYTCCQEMWHCESEYKNTKRSRFYIAACMIVKGILKCLRCIRKHIKTLVEHKYFQQGILLAILINTLSMGIEYHQQPEELTAIVETSNVVFSAIFAIEMLLKVTADGIFGYISNGFNVFDGVIVILSAVELCQKYFGGFHGDSGLSVLRTFRLLRILKLVRFMPNLRRQLFVMLRTMDNVAIFFSLLILFIFIFSILGMYLFGGKFCKYTDTEGVTRECTCTMIVTHDKRCECDRKHFNDILWATVTVFQILTQEDWNMVLSNGMAKTSHWAALYFVALMTFGNYVLFNLLVAILVEGFSSERNERREREQRELARKMSCILEAYKRGTSDESSRSISSSSDSCPHDAKNAWRSAEELRKCVNDPRCSYTCTHCDRRDRDYYFTISDPKCNIQKESYMLKQPIRQSSPPVITHTAATPQDSPSTTLDEYPEFRYSVSAPVETSLAEVVPENTNKIFNSSSLLKPPSLSPPPTTYRQFEKPPDEVISTKIITHNERIVIVPSDAKELVEDKSKIQRGYSWKLPTRSSLRKKKNRSGSASDAVPLNNGREHVQCNGGGVTRHASLRNDSLLQSSIRIQNDTQKDAPNNRSAKTSPQNSFRNRSNTYSPMQQVTWTPSLTRQNSLTSHVSKDSKMSSFQAQFTKNNGPAVSKRQDYNELKSVNTAKGASERSLPKINLEEFSSGNKTEEKVSRLKQLLMRIEPKGYMKEREEFSLYLFPPHNKFRKLCRWLVDQKWFDNVVLLFIAMNCITLAMERPNIPPNSTERVFLQSSNYVFTVVFAIEMFFKVVAWGMCYGPDAYFTSGWNIMDGSLVIISIVDLLMSLISESSPRIFGILRVFRLLRSLRPLRVINRAPGLKLVVQTLLSSLRPIGNIVLICCTFFIIFGILGVQLFKGAFYYCKGDNSKGVRNKTECLERPGNLWVNQKYNFDDLGKALMSLFVLSSRDGWVNIMYTGLDAVGEDQQPVVNYSEWRLLYFIAFILLVGFFVLNMFVGVVVENFHRCREEQEKEERVRRAAKRALQMEKKRRRMNEPPYYINYSPWRLFIHNVVTSKYFDLAIAAVIGLNVVTMATESYKMPEILNYILKIFNYFFTAVFILESSMKLVALGFVLYLKDKWNQLDVAIVILSVVGIILEELKSNIIPINPTVLRVMRVMRIARVLKLLKMAKGIRALLDTVMQALPQVGNLGLLFFLLFFIFAALGVELFGRLECSDEHPCQGLGEHAHFSNFGMAFLTLFRVATGDNWNGIMKDTLRDDCDDAADCVRNCCVSAVIAPIFFVIFVLMAQFVLVNVVVAVLMKHLEESHKHLEDEQDMDTQLEREFQEKQEMEEQRELCLALQLDSECFQLRKPLTKVLSLPSNFTYNPPGSRRDAERQPSLKARRQTLHSQQPITLSHLDDIKIIDESVSDIYNIDDYDTNIIPVKNFTQTNLDEIINVSQHEHLLKLPDIEEKYLLKNINESCETNLLLGVPTETKPLNRRHGSTKQLFTKQKSFEITEETPFLLSTYLVPDAKPQADVETEELKILKIPKHDSQESVQRIITERRKLDENLKDINQFDIFDITHGSEENLVKNDSDDKQECANYDEIDEAKNDDR</sequence>
<feature type="region of interest" description="Disordered" evidence="15">
    <location>
        <begin position="1044"/>
        <end position="1079"/>
    </location>
</feature>
<feature type="region of interest" description="Disordered" evidence="15">
    <location>
        <begin position="978"/>
        <end position="998"/>
    </location>
</feature>
<dbReference type="PANTHER" id="PTHR10037:SF230">
    <property type="entry name" value="CA[2+]-CHANNEL PROTEIN ALPHA[[1]] SUBUNIT T, ISOFORM F"/>
    <property type="match status" value="1"/>
</dbReference>
<keyword evidence="11 16" id="KW-0472">Membrane</keyword>
<dbReference type="InterPro" id="IPR043203">
    <property type="entry name" value="VGCC_Ca_Na"/>
</dbReference>
<evidence type="ECO:0000256" key="4">
    <source>
        <dbReference type="ARBA" id="ARBA00022673"/>
    </source>
</evidence>
<evidence type="ECO:0000256" key="10">
    <source>
        <dbReference type="ARBA" id="ARBA00023065"/>
    </source>
</evidence>
<evidence type="ECO:0000256" key="5">
    <source>
        <dbReference type="ARBA" id="ARBA00022692"/>
    </source>
</evidence>
<dbReference type="FunFam" id="1.10.287.70:FF:000120">
    <property type="entry name" value="Voltage-dependent T-type calcium channel subunit alpha"/>
    <property type="match status" value="1"/>
</dbReference>
<feature type="compositionally biased region" description="Basic and acidic residues" evidence="15">
    <location>
        <begin position="2085"/>
        <end position="2096"/>
    </location>
</feature>
<dbReference type="GO" id="GO:0086010">
    <property type="term" value="P:membrane depolarization during action potential"/>
    <property type="evidence" value="ECO:0007669"/>
    <property type="project" value="TreeGrafter"/>
</dbReference>
<dbReference type="GO" id="GO:0070509">
    <property type="term" value="P:calcium ion import"/>
    <property type="evidence" value="ECO:0007669"/>
    <property type="project" value="TreeGrafter"/>
</dbReference>
<feature type="region of interest" description="Disordered" evidence="15">
    <location>
        <begin position="368"/>
        <end position="389"/>
    </location>
</feature>
<evidence type="ECO:0000256" key="9">
    <source>
        <dbReference type="ARBA" id="ARBA00022989"/>
    </source>
</evidence>
<feature type="transmembrane region" description="Helical" evidence="16">
    <location>
        <begin position="793"/>
        <end position="819"/>
    </location>
</feature>
<evidence type="ECO:0000256" key="3">
    <source>
        <dbReference type="ARBA" id="ARBA00022568"/>
    </source>
</evidence>
<feature type="domain" description="Ion transport" evidence="17">
    <location>
        <begin position="571"/>
        <end position="826"/>
    </location>
</feature>